<feature type="non-terminal residue" evidence="1">
    <location>
        <position position="1"/>
    </location>
</feature>
<proteinExistence type="predicted"/>
<sequence length="180" mass="19517">VLWVVLVVVLGAGVLPGCSSRPMVRPEPEPIVLPDEAPADFTLSVTVLGPASETAEIAETPRALRPGRYIVGPDGVLRAAVGPGATPRVFPRQTRQLDETQRQRLWRVVVNTGLLDGITLTAIDNTETFFPNRNRPTALVYVRQGGESSHFAVRLPVGDAESPEVVRLLDELAELAWIPE</sequence>
<gene>
    <name evidence="1" type="ORF">MNBD_PLANCTO03-298</name>
</gene>
<evidence type="ECO:0000313" key="1">
    <source>
        <dbReference type="EMBL" id="VAX36284.1"/>
    </source>
</evidence>
<protein>
    <submittedName>
        <fullName evidence="1">Uncharacterized protein</fullName>
    </submittedName>
</protein>
<accession>A0A3B1DJP9</accession>
<name>A0A3B1DJP9_9ZZZZ</name>
<reference evidence="1" key="1">
    <citation type="submission" date="2018-06" db="EMBL/GenBank/DDBJ databases">
        <authorList>
            <person name="Zhirakovskaya E."/>
        </authorList>
    </citation>
    <scope>NUCLEOTIDE SEQUENCE</scope>
</reference>
<dbReference type="EMBL" id="UOGK01000049">
    <property type="protein sequence ID" value="VAX36284.1"/>
    <property type="molecule type" value="Genomic_DNA"/>
</dbReference>
<organism evidence="1">
    <name type="scientific">hydrothermal vent metagenome</name>
    <dbReference type="NCBI Taxonomy" id="652676"/>
    <lineage>
        <taxon>unclassified sequences</taxon>
        <taxon>metagenomes</taxon>
        <taxon>ecological metagenomes</taxon>
    </lineage>
</organism>
<dbReference type="AlphaFoldDB" id="A0A3B1DJP9"/>